<dbReference type="RefSeq" id="WP_139026988.1">
    <property type="nucleotide sequence ID" value="NZ_AP024941.1"/>
</dbReference>
<accession>A0AA37CZA0</accession>
<comment type="caution">
    <text evidence="1">The sequence shown here is derived from an EMBL/GenBank/DDBJ whole genome shotgun (WGS) entry which is preliminary data.</text>
</comment>
<dbReference type="Proteomes" id="UP000886934">
    <property type="component" value="Unassembled WGS sequence"/>
</dbReference>
<organism evidence="1 2">
    <name type="scientific">Aeromonas caviae</name>
    <name type="common">Aeromonas punctata</name>
    <dbReference type="NCBI Taxonomy" id="648"/>
    <lineage>
        <taxon>Bacteria</taxon>
        <taxon>Pseudomonadati</taxon>
        <taxon>Pseudomonadota</taxon>
        <taxon>Gammaproteobacteria</taxon>
        <taxon>Aeromonadales</taxon>
        <taxon>Aeromonadaceae</taxon>
        <taxon>Aeromonas</taxon>
    </lineage>
</organism>
<dbReference type="AlphaFoldDB" id="A0AA37CZA0"/>
<gene>
    <name evidence="1" type="ORF">KAM351_33100</name>
</gene>
<evidence type="ECO:0000313" key="1">
    <source>
        <dbReference type="EMBL" id="GJA64699.1"/>
    </source>
</evidence>
<dbReference type="EMBL" id="BPNN01000058">
    <property type="protein sequence ID" value="GJA64699.1"/>
    <property type="molecule type" value="Genomic_DNA"/>
</dbReference>
<proteinExistence type="predicted"/>
<reference evidence="1" key="1">
    <citation type="submission" date="2021-07" db="EMBL/GenBank/DDBJ databases">
        <title>Draft genome sequence of carbapenem-resistant Aeromonas spp. in Japan.</title>
        <authorList>
            <person name="Maehana S."/>
            <person name="Suzuki M."/>
            <person name="Kitasato H."/>
        </authorList>
    </citation>
    <scope>NUCLEOTIDE SEQUENCE</scope>
    <source>
        <strain evidence="1">KAM351</strain>
    </source>
</reference>
<protein>
    <submittedName>
        <fullName evidence="1">Uncharacterized protein</fullName>
    </submittedName>
</protein>
<name>A0AA37CZA0_AERCA</name>
<sequence length="66" mass="7275">MENSTTITTTKGYTLKVLREGLYYQCTHLNGIELTPDYQDVLVLKTDGSFLCGAAYTPANWAGVKV</sequence>
<evidence type="ECO:0000313" key="2">
    <source>
        <dbReference type="Proteomes" id="UP000886934"/>
    </source>
</evidence>